<accession>A0ABW3AD18</accession>
<keyword evidence="1" id="KW-0472">Membrane</keyword>
<dbReference type="EMBL" id="JBHTII010000001">
    <property type="protein sequence ID" value="MFD0788891.1"/>
    <property type="molecule type" value="Genomic_DNA"/>
</dbReference>
<dbReference type="RefSeq" id="WP_204979819.1">
    <property type="nucleotide sequence ID" value="NZ_JBHTII010000001.1"/>
</dbReference>
<organism evidence="2 3">
    <name type="scientific">Microbacterium insulae</name>
    <dbReference type="NCBI Taxonomy" id="483014"/>
    <lineage>
        <taxon>Bacteria</taxon>
        <taxon>Bacillati</taxon>
        <taxon>Actinomycetota</taxon>
        <taxon>Actinomycetes</taxon>
        <taxon>Micrococcales</taxon>
        <taxon>Microbacteriaceae</taxon>
        <taxon>Microbacterium</taxon>
    </lineage>
</organism>
<evidence type="ECO:0000313" key="2">
    <source>
        <dbReference type="EMBL" id="MFD0788891.1"/>
    </source>
</evidence>
<keyword evidence="3" id="KW-1185">Reference proteome</keyword>
<sequence length="193" mass="19513">MTPRHVRTLRGAAAAWVATVVAATSHTLAGGGAPAPLLVLVVGVLAWPIGIALVGRRLTAWQLAIAVTAAQVLFHVAFAVTAGADPSAATGHLHHLSLGGSAEAGAVLPDTPMLLAHALAAAVTVLGLYGGERMLRALGRGIRSLLSRADVAPRAFPTALPAPSFAPSRRAPRGVVLSDLSRRGPPLLVDAVA</sequence>
<evidence type="ECO:0000256" key="1">
    <source>
        <dbReference type="SAM" id="Phobius"/>
    </source>
</evidence>
<comment type="caution">
    <text evidence="2">The sequence shown here is derived from an EMBL/GenBank/DDBJ whole genome shotgun (WGS) entry which is preliminary data.</text>
</comment>
<feature type="transmembrane region" description="Helical" evidence="1">
    <location>
        <begin position="37"/>
        <end position="54"/>
    </location>
</feature>
<gene>
    <name evidence="2" type="ORF">ACFQ0P_00660</name>
</gene>
<protein>
    <submittedName>
        <fullName evidence="2">Uncharacterized protein</fullName>
    </submittedName>
</protein>
<keyword evidence="1" id="KW-1133">Transmembrane helix</keyword>
<keyword evidence="1" id="KW-0812">Transmembrane</keyword>
<proteinExistence type="predicted"/>
<evidence type="ECO:0000313" key="3">
    <source>
        <dbReference type="Proteomes" id="UP001597055"/>
    </source>
</evidence>
<feature type="transmembrane region" description="Helical" evidence="1">
    <location>
        <begin position="114"/>
        <end position="131"/>
    </location>
</feature>
<feature type="transmembrane region" description="Helical" evidence="1">
    <location>
        <begin position="61"/>
        <end position="84"/>
    </location>
</feature>
<name>A0ABW3AD18_9MICO</name>
<reference evidence="3" key="1">
    <citation type="journal article" date="2019" name="Int. J. Syst. Evol. Microbiol.">
        <title>The Global Catalogue of Microorganisms (GCM) 10K type strain sequencing project: providing services to taxonomists for standard genome sequencing and annotation.</title>
        <authorList>
            <consortium name="The Broad Institute Genomics Platform"/>
            <consortium name="The Broad Institute Genome Sequencing Center for Infectious Disease"/>
            <person name="Wu L."/>
            <person name="Ma J."/>
        </authorList>
    </citation>
    <scope>NUCLEOTIDE SEQUENCE [LARGE SCALE GENOMIC DNA]</scope>
    <source>
        <strain evidence="3">CCUG 54523</strain>
    </source>
</reference>
<dbReference type="Proteomes" id="UP001597055">
    <property type="component" value="Unassembled WGS sequence"/>
</dbReference>